<evidence type="ECO:0000256" key="7">
    <source>
        <dbReference type="ARBA" id="ARBA00023002"/>
    </source>
</evidence>
<dbReference type="Pfam" id="PF14748">
    <property type="entry name" value="P5CR_dimer"/>
    <property type="match status" value="1"/>
</dbReference>
<comment type="similarity">
    <text evidence="2 9">Belongs to the pyrroline-5-carboxylate reductase family.</text>
</comment>
<dbReference type="Pfam" id="PF03807">
    <property type="entry name" value="F420_oxidored"/>
    <property type="match status" value="1"/>
</dbReference>
<evidence type="ECO:0000313" key="14">
    <source>
        <dbReference type="EMBL" id="MBS4884478.1"/>
    </source>
</evidence>
<organism evidence="15 16">
    <name type="scientific">Amedibacillus dolichus</name>
    <dbReference type="NCBI Taxonomy" id="31971"/>
    <lineage>
        <taxon>Bacteria</taxon>
        <taxon>Bacillati</taxon>
        <taxon>Bacillota</taxon>
        <taxon>Erysipelotrichia</taxon>
        <taxon>Erysipelotrichales</taxon>
        <taxon>Erysipelotrichaceae</taxon>
        <taxon>Amedibacillus</taxon>
    </lineage>
</organism>
<comment type="pathway">
    <text evidence="9">Amino-acid biosynthesis; L-proline biosynthesis; L-proline from L-glutamate 5-semialdehyde: step 1/1.</text>
</comment>
<evidence type="ECO:0000313" key="16">
    <source>
        <dbReference type="Proteomes" id="UP000284868"/>
    </source>
</evidence>
<keyword evidence="6 9" id="KW-0521">NADP</keyword>
<comment type="caution">
    <text evidence="15">The sequence shown here is derived from an EMBL/GenBank/DDBJ whole genome shotgun (WGS) entry which is preliminary data.</text>
</comment>
<dbReference type="PIRSF" id="PIRSF000193">
    <property type="entry name" value="Pyrrol-5-carb_rd"/>
    <property type="match status" value="1"/>
</dbReference>
<dbReference type="Gene3D" id="3.40.50.720">
    <property type="entry name" value="NAD(P)-binding Rossmann-like Domain"/>
    <property type="match status" value="1"/>
</dbReference>
<evidence type="ECO:0000256" key="10">
    <source>
        <dbReference type="NCBIfam" id="TIGR00112"/>
    </source>
</evidence>
<evidence type="ECO:0000313" key="15">
    <source>
        <dbReference type="EMBL" id="RHM08206.1"/>
    </source>
</evidence>
<dbReference type="UniPathway" id="UPA00098">
    <property type="reaction ID" value="UER00361"/>
</dbReference>
<comment type="catalytic activity">
    <reaction evidence="9">
        <text>L-proline + NAD(+) = (S)-1-pyrroline-5-carboxylate + NADH + 2 H(+)</text>
        <dbReference type="Rhea" id="RHEA:14105"/>
        <dbReference type="ChEBI" id="CHEBI:15378"/>
        <dbReference type="ChEBI" id="CHEBI:17388"/>
        <dbReference type="ChEBI" id="CHEBI:57540"/>
        <dbReference type="ChEBI" id="CHEBI:57945"/>
        <dbReference type="ChEBI" id="CHEBI:60039"/>
        <dbReference type="EC" id="1.5.1.2"/>
    </reaction>
</comment>
<evidence type="ECO:0000256" key="1">
    <source>
        <dbReference type="ARBA" id="ARBA00004496"/>
    </source>
</evidence>
<dbReference type="InterPro" id="IPR000304">
    <property type="entry name" value="Pyrroline-COOH_reductase"/>
</dbReference>
<evidence type="ECO:0000256" key="8">
    <source>
        <dbReference type="ARBA" id="ARBA00058118"/>
    </source>
</evidence>
<dbReference type="SUPFAM" id="SSF48179">
    <property type="entry name" value="6-phosphogluconate dehydrogenase C-terminal domain-like"/>
    <property type="match status" value="1"/>
</dbReference>
<feature type="domain" description="Pyrroline-5-carboxylate reductase dimerisation" evidence="13">
    <location>
        <begin position="162"/>
        <end position="266"/>
    </location>
</feature>
<protein>
    <recommendedName>
        <fullName evidence="9 10">Pyrroline-5-carboxylate reductase</fullName>
        <shortName evidence="9">P5C reductase</shortName>
        <shortName evidence="9">P5CR</shortName>
        <ecNumber evidence="9 10">1.5.1.2</ecNumber>
    </recommendedName>
    <alternativeName>
        <fullName evidence="9">PCA reductase</fullName>
    </alternativeName>
</protein>
<evidence type="ECO:0000256" key="3">
    <source>
        <dbReference type="ARBA" id="ARBA00022490"/>
    </source>
</evidence>
<evidence type="ECO:0000256" key="2">
    <source>
        <dbReference type="ARBA" id="ARBA00005525"/>
    </source>
</evidence>
<dbReference type="PANTHER" id="PTHR11645:SF0">
    <property type="entry name" value="PYRROLINE-5-CARBOXYLATE REDUCTASE 3"/>
    <property type="match status" value="1"/>
</dbReference>
<proteinExistence type="inferred from homology"/>
<accession>A0A415P676</accession>
<dbReference type="InterPro" id="IPR036291">
    <property type="entry name" value="NAD(P)-bd_dom_sf"/>
</dbReference>
<comment type="catalytic activity">
    <reaction evidence="9">
        <text>L-proline + NADP(+) = (S)-1-pyrroline-5-carboxylate + NADPH + 2 H(+)</text>
        <dbReference type="Rhea" id="RHEA:14109"/>
        <dbReference type="ChEBI" id="CHEBI:15378"/>
        <dbReference type="ChEBI" id="CHEBI:17388"/>
        <dbReference type="ChEBI" id="CHEBI:57783"/>
        <dbReference type="ChEBI" id="CHEBI:58349"/>
        <dbReference type="ChEBI" id="CHEBI:60039"/>
        <dbReference type="EC" id="1.5.1.2"/>
    </reaction>
</comment>
<dbReference type="AlphaFoldDB" id="A0A415P676"/>
<evidence type="ECO:0000256" key="6">
    <source>
        <dbReference type="ARBA" id="ARBA00022857"/>
    </source>
</evidence>
<dbReference type="RefSeq" id="WP_118365797.1">
    <property type="nucleotide sequence ID" value="NZ_CAJKGD010000015.1"/>
</dbReference>
<dbReference type="Proteomes" id="UP000753219">
    <property type="component" value="Unassembled WGS sequence"/>
</dbReference>
<keyword evidence="4 9" id="KW-0028">Amino-acid biosynthesis</keyword>
<gene>
    <name evidence="9 14" type="primary">proC</name>
    <name evidence="15" type="ORF">DWZ83_08605</name>
    <name evidence="14" type="ORF">KHZ85_06905</name>
</gene>
<dbReference type="InterPro" id="IPR028939">
    <property type="entry name" value="P5C_Rdtase_cat_N"/>
</dbReference>
<comment type="function">
    <text evidence="8 9">Catalyzes the reduction of 1-pyrroline-5-carboxylate (PCA) to L-proline.</text>
</comment>
<dbReference type="FunFam" id="3.40.50.720:FF:000190">
    <property type="entry name" value="Pyrroline-5-carboxylate reductase"/>
    <property type="match status" value="1"/>
</dbReference>
<evidence type="ECO:0000256" key="11">
    <source>
        <dbReference type="PIRSR" id="PIRSR000193-1"/>
    </source>
</evidence>
<dbReference type="EC" id="1.5.1.2" evidence="9 10"/>
<keyword evidence="5 9" id="KW-0641">Proline biosynthesis</keyword>
<keyword evidence="16" id="KW-1185">Reference proteome</keyword>
<keyword evidence="3 9" id="KW-0963">Cytoplasm</keyword>
<dbReference type="HAMAP" id="MF_01925">
    <property type="entry name" value="P5C_reductase"/>
    <property type="match status" value="1"/>
</dbReference>
<reference evidence="14" key="2">
    <citation type="submission" date="2021-02" db="EMBL/GenBank/DDBJ databases">
        <title>Infant gut strain persistence is associated with maternal origin, phylogeny, and functional potential including surface adhesion and iron acquisition.</title>
        <authorList>
            <person name="Lou Y.C."/>
        </authorList>
    </citation>
    <scope>NUCLEOTIDE SEQUENCE</scope>
    <source>
        <strain evidence="14">L3_108_103G1_dasL3_108_103G1_concoct_2</strain>
    </source>
</reference>
<dbReference type="Proteomes" id="UP000284868">
    <property type="component" value="Unassembled WGS sequence"/>
</dbReference>
<comment type="subcellular location">
    <subcellularLocation>
        <location evidence="1 9">Cytoplasm</location>
    </subcellularLocation>
</comment>
<dbReference type="EMBL" id="JAGZMZ010000016">
    <property type="protein sequence ID" value="MBS4884478.1"/>
    <property type="molecule type" value="Genomic_DNA"/>
</dbReference>
<dbReference type="SUPFAM" id="SSF51735">
    <property type="entry name" value="NAD(P)-binding Rossmann-fold domains"/>
    <property type="match status" value="1"/>
</dbReference>
<evidence type="ECO:0000256" key="4">
    <source>
        <dbReference type="ARBA" id="ARBA00022605"/>
    </source>
</evidence>
<dbReference type="NCBIfam" id="TIGR00112">
    <property type="entry name" value="proC"/>
    <property type="match status" value="1"/>
</dbReference>
<dbReference type="PANTHER" id="PTHR11645">
    <property type="entry name" value="PYRROLINE-5-CARBOXYLATE REDUCTASE"/>
    <property type="match status" value="1"/>
</dbReference>
<dbReference type="InterPro" id="IPR029036">
    <property type="entry name" value="P5CR_dimer"/>
</dbReference>
<evidence type="ECO:0000256" key="5">
    <source>
        <dbReference type="ARBA" id="ARBA00022650"/>
    </source>
</evidence>
<evidence type="ECO:0000256" key="9">
    <source>
        <dbReference type="HAMAP-Rule" id="MF_01925"/>
    </source>
</evidence>
<sequence length="268" mass="28789">MDRVVGFIGNGNMGSAMIHGIMKAKLLNAEQLYVSAVHEESLQEVKQMYGVHAACDNVEVAKASDILVLAVKPYQYETVIEEIKDAVKKEVIIVNIAAGKSIEHINQMFGREMKVVKAMPNTPAFVGEAMSALAYSEHVTPEELEHVISLFQSFGKVEIVAEGLMDAVTAVSGSSPAYVFMFIEAMADGAVALGMPRKQAYTFAGQAVLGAAKMLLESGQHPGKLKDAVCSPQGTTISAVQKLEECGFRSSVIQAMLACADKSKEMQK</sequence>
<dbReference type="InterPro" id="IPR008927">
    <property type="entry name" value="6-PGluconate_DH-like_C_sf"/>
</dbReference>
<dbReference type="FunFam" id="1.10.3730.10:FF:000001">
    <property type="entry name" value="Pyrroline-5-carboxylate reductase"/>
    <property type="match status" value="1"/>
</dbReference>
<feature type="binding site" evidence="11">
    <location>
        <position position="57"/>
    </location>
    <ligand>
        <name>NADPH</name>
        <dbReference type="ChEBI" id="CHEBI:57783"/>
    </ligand>
</feature>
<dbReference type="EMBL" id="QRPK01000055">
    <property type="protein sequence ID" value="RHM08206.1"/>
    <property type="molecule type" value="Genomic_DNA"/>
</dbReference>
<dbReference type="GO" id="GO:0004735">
    <property type="term" value="F:pyrroline-5-carboxylate reductase activity"/>
    <property type="evidence" value="ECO:0007669"/>
    <property type="project" value="UniProtKB-UniRule"/>
</dbReference>
<dbReference type="OrthoDB" id="9805754at2"/>
<dbReference type="Gene3D" id="1.10.3730.10">
    <property type="entry name" value="ProC C-terminal domain-like"/>
    <property type="match status" value="1"/>
</dbReference>
<evidence type="ECO:0000259" key="13">
    <source>
        <dbReference type="Pfam" id="PF14748"/>
    </source>
</evidence>
<dbReference type="GO" id="GO:0005737">
    <property type="term" value="C:cytoplasm"/>
    <property type="evidence" value="ECO:0007669"/>
    <property type="project" value="UniProtKB-SubCell"/>
</dbReference>
<dbReference type="GO" id="GO:0055129">
    <property type="term" value="P:L-proline biosynthetic process"/>
    <property type="evidence" value="ECO:0007669"/>
    <property type="project" value="UniProtKB-UniRule"/>
</dbReference>
<evidence type="ECO:0000259" key="12">
    <source>
        <dbReference type="Pfam" id="PF03807"/>
    </source>
</evidence>
<feature type="binding site" evidence="11">
    <location>
        <begin position="70"/>
        <end position="73"/>
    </location>
    <ligand>
        <name>NADP(+)</name>
        <dbReference type="ChEBI" id="CHEBI:58349"/>
    </ligand>
</feature>
<feature type="domain" description="Pyrroline-5-carboxylate reductase catalytic N-terminal" evidence="12">
    <location>
        <begin position="5"/>
        <end position="99"/>
    </location>
</feature>
<name>A0A415P676_9FIRM</name>
<keyword evidence="7 9" id="KW-0560">Oxidoreductase</keyword>
<reference evidence="15 16" key="1">
    <citation type="submission" date="2018-08" db="EMBL/GenBank/DDBJ databases">
        <title>A genome reference for cultivated species of the human gut microbiota.</title>
        <authorList>
            <person name="Zou Y."/>
            <person name="Xue W."/>
            <person name="Luo G."/>
        </authorList>
    </citation>
    <scope>NUCLEOTIDE SEQUENCE [LARGE SCALE GENOMIC DNA]</scope>
    <source>
        <strain evidence="15 16">AF35-6BH</strain>
    </source>
</reference>
<feature type="binding site" evidence="11">
    <location>
        <begin position="8"/>
        <end position="13"/>
    </location>
    <ligand>
        <name>NADP(+)</name>
        <dbReference type="ChEBI" id="CHEBI:58349"/>
    </ligand>
</feature>